<dbReference type="STRING" id="1742359.GCA_001439625_01239"/>
<dbReference type="PANTHER" id="PTHR30204">
    <property type="entry name" value="REDOX-CYCLING DRUG-SENSING TRANSCRIPTIONAL ACTIVATOR SOXR"/>
    <property type="match status" value="1"/>
</dbReference>
<dbReference type="SUPFAM" id="SSF89082">
    <property type="entry name" value="Antibiotic binding domain of TipA-like multidrug resistance regulators"/>
    <property type="match status" value="1"/>
</dbReference>
<proteinExistence type="predicted"/>
<dbReference type="SMART" id="SM00422">
    <property type="entry name" value="HTH_MERR"/>
    <property type="match status" value="1"/>
</dbReference>
<dbReference type="PROSITE" id="PS50937">
    <property type="entry name" value="HTH_MERR_2"/>
    <property type="match status" value="1"/>
</dbReference>
<dbReference type="EMBL" id="CP042593">
    <property type="protein sequence ID" value="QED46394.1"/>
    <property type="molecule type" value="Genomic_DNA"/>
</dbReference>
<evidence type="ECO:0000313" key="3">
    <source>
        <dbReference type="EMBL" id="QED46394.1"/>
    </source>
</evidence>
<dbReference type="RefSeq" id="WP_057776278.1">
    <property type="nucleotide sequence ID" value="NZ_CP042593.1"/>
</dbReference>
<dbReference type="Pfam" id="PF13411">
    <property type="entry name" value="MerR_1"/>
    <property type="match status" value="1"/>
</dbReference>
<dbReference type="PANTHER" id="PTHR30204:SF90">
    <property type="entry name" value="HTH-TYPE TRANSCRIPTIONAL ACTIVATOR MTA"/>
    <property type="match status" value="1"/>
</dbReference>
<dbReference type="GO" id="GO:0003677">
    <property type="term" value="F:DNA binding"/>
    <property type="evidence" value="ECO:0007669"/>
    <property type="project" value="UniProtKB-KW"/>
</dbReference>
<dbReference type="Proteomes" id="UP000321555">
    <property type="component" value="Chromosome"/>
</dbReference>
<dbReference type="SUPFAM" id="SSF46955">
    <property type="entry name" value="Putative DNA-binding domain"/>
    <property type="match status" value="1"/>
</dbReference>
<feature type="domain" description="HTH merR-type" evidence="2">
    <location>
        <begin position="1"/>
        <end position="70"/>
    </location>
</feature>
<dbReference type="KEGG" id="bda:FSZ17_03440"/>
<evidence type="ECO:0000259" key="2">
    <source>
        <dbReference type="PROSITE" id="PS50937"/>
    </source>
</evidence>
<dbReference type="InterPro" id="IPR036244">
    <property type="entry name" value="TipA-like_antibiotic-bd"/>
</dbReference>
<organism evidence="3 4">
    <name type="scientific">Cytobacillus dafuensis</name>
    <name type="common">Bacillus dafuensis</name>
    <dbReference type="NCBI Taxonomy" id="1742359"/>
    <lineage>
        <taxon>Bacteria</taxon>
        <taxon>Bacillati</taxon>
        <taxon>Bacillota</taxon>
        <taxon>Bacilli</taxon>
        <taxon>Bacillales</taxon>
        <taxon>Bacillaceae</taxon>
        <taxon>Cytobacillus</taxon>
    </lineage>
</organism>
<dbReference type="Gene3D" id="1.10.1660.10">
    <property type="match status" value="1"/>
</dbReference>
<dbReference type="InterPro" id="IPR009061">
    <property type="entry name" value="DNA-bd_dom_put_sf"/>
</dbReference>
<evidence type="ECO:0000313" key="4">
    <source>
        <dbReference type="Proteomes" id="UP000321555"/>
    </source>
</evidence>
<sequence length="293" mass="33913">MKKVHEVCKSIGVTRRTLHYYDEIGLLSPTVRTESGYRLYDDMAVEKLFKILLLSELGYSLNDIQEMMNNPDVDLRDSIGNQIKILNKKKARLENLIGYANTIKLTGIIPLNFKEYGDITFEEFIEKSKNTYNMNMFTNNTEGINNPLDSKLIQKAEELLTLPEKEWYEYETSELLEILEMAKNILSVTDFNEIRTNNELMDEFMKFVDKDVSSKEVQEHVEKLYDYMNKDKDHPMSLGNFSLIGKTFAAGGDVDMLFTSSLGKETTDYIAKAIQVYCDNFTVEQREEEGGRR</sequence>
<keyword evidence="1" id="KW-0238">DNA-binding</keyword>
<gene>
    <name evidence="3" type="ORF">FSZ17_03440</name>
</gene>
<accession>A0A5B8Z060</accession>
<dbReference type="AlphaFoldDB" id="A0A5B8Z060"/>
<dbReference type="InterPro" id="IPR047057">
    <property type="entry name" value="MerR_fam"/>
</dbReference>
<evidence type="ECO:0000256" key="1">
    <source>
        <dbReference type="ARBA" id="ARBA00023125"/>
    </source>
</evidence>
<dbReference type="OrthoDB" id="9791488at2"/>
<dbReference type="GO" id="GO:0003700">
    <property type="term" value="F:DNA-binding transcription factor activity"/>
    <property type="evidence" value="ECO:0007669"/>
    <property type="project" value="InterPro"/>
</dbReference>
<reference evidence="4" key="1">
    <citation type="submission" date="2019-08" db="EMBL/GenBank/DDBJ databases">
        <authorList>
            <person name="Zheng X."/>
        </authorList>
    </citation>
    <scope>NUCLEOTIDE SEQUENCE [LARGE SCALE GENOMIC DNA]</scope>
    <source>
        <strain evidence="4">FJAT-25496</strain>
    </source>
</reference>
<keyword evidence="4" id="KW-1185">Reference proteome</keyword>
<dbReference type="CDD" id="cd01106">
    <property type="entry name" value="HTH_TipAL-Mta"/>
    <property type="match status" value="1"/>
</dbReference>
<name>A0A5B8Z060_CYTDA</name>
<dbReference type="InterPro" id="IPR000551">
    <property type="entry name" value="MerR-type_HTH_dom"/>
</dbReference>
<protein>
    <submittedName>
        <fullName evidence="3">MerR family transcriptional regulator</fullName>
    </submittedName>
</protein>